<evidence type="ECO:0000313" key="2">
    <source>
        <dbReference type="Proteomes" id="UP001500392"/>
    </source>
</evidence>
<name>A0ABP7X724_9GAMM</name>
<dbReference type="RefSeq" id="WP_344938835.1">
    <property type="nucleotide sequence ID" value="NZ_BAABDM010000013.1"/>
</dbReference>
<organism evidence="1 2">
    <name type="scientific">Zhongshania borealis</name>
    <dbReference type="NCBI Taxonomy" id="889488"/>
    <lineage>
        <taxon>Bacteria</taxon>
        <taxon>Pseudomonadati</taxon>
        <taxon>Pseudomonadota</taxon>
        <taxon>Gammaproteobacteria</taxon>
        <taxon>Cellvibrionales</taxon>
        <taxon>Spongiibacteraceae</taxon>
        <taxon>Zhongshania</taxon>
    </lineage>
</organism>
<evidence type="ECO:0000313" key="1">
    <source>
        <dbReference type="EMBL" id="GAA4106204.1"/>
    </source>
</evidence>
<sequence length="180" mass="20008">MATYSAQILIGTGHPNDGGISHDYNSLKLAEGDSIAWIAIKDGRRHVWLPRNVCTVLEDGLLMAAALYMDDSDSGQTLSKLILDSTGTTKFNRVSLSDYPRISFTETFNKLSDELNTDAKTHQKRLKMIFTIFNGSALNRQIDQISSLGCDVEILTTSYIKEYSPWSEAQMHSDTEINPA</sequence>
<accession>A0ABP7X724</accession>
<protein>
    <submittedName>
        <fullName evidence="1">Uncharacterized protein</fullName>
    </submittedName>
</protein>
<dbReference type="EMBL" id="BAABDM010000013">
    <property type="protein sequence ID" value="GAA4106204.1"/>
    <property type="molecule type" value="Genomic_DNA"/>
</dbReference>
<proteinExistence type="predicted"/>
<comment type="caution">
    <text evidence="1">The sequence shown here is derived from an EMBL/GenBank/DDBJ whole genome shotgun (WGS) entry which is preliminary data.</text>
</comment>
<gene>
    <name evidence="1" type="ORF">GCM10022414_36560</name>
</gene>
<dbReference type="Proteomes" id="UP001500392">
    <property type="component" value="Unassembled WGS sequence"/>
</dbReference>
<keyword evidence="2" id="KW-1185">Reference proteome</keyword>
<reference evidence="2" key="1">
    <citation type="journal article" date="2019" name="Int. J. Syst. Evol. Microbiol.">
        <title>The Global Catalogue of Microorganisms (GCM) 10K type strain sequencing project: providing services to taxonomists for standard genome sequencing and annotation.</title>
        <authorList>
            <consortium name="The Broad Institute Genomics Platform"/>
            <consortium name="The Broad Institute Genome Sequencing Center for Infectious Disease"/>
            <person name="Wu L."/>
            <person name="Ma J."/>
        </authorList>
    </citation>
    <scope>NUCLEOTIDE SEQUENCE [LARGE SCALE GENOMIC DNA]</scope>
    <source>
        <strain evidence="2">JCM 17304</strain>
    </source>
</reference>